<dbReference type="GO" id="GO:0045454">
    <property type="term" value="P:cell redox homeostasis"/>
    <property type="evidence" value="ECO:0007669"/>
    <property type="project" value="TreeGrafter"/>
</dbReference>
<dbReference type="GO" id="GO:0005829">
    <property type="term" value="C:cytosol"/>
    <property type="evidence" value="ECO:0007669"/>
    <property type="project" value="TreeGrafter"/>
</dbReference>
<dbReference type="PANTHER" id="PTHR45663">
    <property type="entry name" value="GEO12009P1"/>
    <property type="match status" value="1"/>
</dbReference>
<keyword evidence="3" id="KW-0249">Electron transport</keyword>
<proteinExistence type="inferred from homology"/>
<dbReference type="InterPro" id="IPR011990">
    <property type="entry name" value="TPR-like_helical_dom_sf"/>
</dbReference>
<evidence type="ECO:0000313" key="8">
    <source>
        <dbReference type="EMBL" id="OSM02310.1"/>
    </source>
</evidence>
<dbReference type="InterPro" id="IPR019734">
    <property type="entry name" value="TPR_rpt"/>
</dbReference>
<dbReference type="InterPro" id="IPR013766">
    <property type="entry name" value="Thioredoxin_domain"/>
</dbReference>
<comment type="similarity">
    <text evidence="1">Belongs to the thioredoxin family.</text>
</comment>
<keyword evidence="4" id="KW-1015">Disulfide bond</keyword>
<comment type="caution">
    <text evidence="8">The sequence shown here is derived from an EMBL/GenBank/DDBJ whole genome shotgun (WGS) entry which is preliminary data.</text>
</comment>
<gene>
    <name evidence="8" type="ORF">MAIT1_02431</name>
</gene>
<feature type="domain" description="Thioredoxin" evidence="7">
    <location>
        <begin position="1"/>
        <end position="113"/>
    </location>
</feature>
<dbReference type="Pfam" id="PF00085">
    <property type="entry name" value="Thioredoxin"/>
    <property type="match status" value="1"/>
</dbReference>
<dbReference type="Pfam" id="PF14559">
    <property type="entry name" value="TPR_19"/>
    <property type="match status" value="1"/>
</dbReference>
<evidence type="ECO:0000313" key="9">
    <source>
        <dbReference type="Proteomes" id="UP000194003"/>
    </source>
</evidence>
<dbReference type="GO" id="GO:0006950">
    <property type="term" value="P:response to stress"/>
    <property type="evidence" value="ECO:0007669"/>
    <property type="project" value="UniProtKB-ARBA"/>
</dbReference>
<dbReference type="AlphaFoldDB" id="A0A1Y2K2P9"/>
<dbReference type="Proteomes" id="UP000194003">
    <property type="component" value="Unassembled WGS sequence"/>
</dbReference>
<dbReference type="Pfam" id="PF14561">
    <property type="entry name" value="TPR_20"/>
    <property type="match status" value="1"/>
</dbReference>
<evidence type="ECO:0000256" key="6">
    <source>
        <dbReference type="PROSITE-ProRule" id="PRU00339"/>
    </source>
</evidence>
<dbReference type="EMBL" id="LVJN01000020">
    <property type="protein sequence ID" value="OSM02310.1"/>
    <property type="molecule type" value="Genomic_DNA"/>
</dbReference>
<dbReference type="SUPFAM" id="SSF48452">
    <property type="entry name" value="TPR-like"/>
    <property type="match status" value="1"/>
</dbReference>
<evidence type="ECO:0000259" key="7">
    <source>
        <dbReference type="PROSITE" id="PS51352"/>
    </source>
</evidence>
<evidence type="ECO:0000256" key="3">
    <source>
        <dbReference type="ARBA" id="ARBA00022982"/>
    </source>
</evidence>
<evidence type="ECO:0000256" key="4">
    <source>
        <dbReference type="ARBA" id="ARBA00023157"/>
    </source>
</evidence>
<dbReference type="PANTHER" id="PTHR45663:SF11">
    <property type="entry name" value="GEO12009P1"/>
    <property type="match status" value="1"/>
</dbReference>
<dbReference type="SUPFAM" id="SSF52833">
    <property type="entry name" value="Thioredoxin-like"/>
    <property type="match status" value="1"/>
</dbReference>
<dbReference type="Gene3D" id="3.40.30.10">
    <property type="entry name" value="Glutaredoxin"/>
    <property type="match status" value="1"/>
</dbReference>
<dbReference type="PROSITE" id="PS50005">
    <property type="entry name" value="TPR"/>
    <property type="match status" value="1"/>
</dbReference>
<dbReference type="OrthoDB" id="9790390at2"/>
<reference evidence="8 9" key="1">
    <citation type="journal article" date="2016" name="BMC Genomics">
        <title>Combined genomic and structural analyses of a cultured magnetotactic bacterium reveals its niche adaptation to a dynamic environment.</title>
        <authorList>
            <person name="Araujo A.C."/>
            <person name="Morillo V."/>
            <person name="Cypriano J."/>
            <person name="Teixeira L.C."/>
            <person name="Leao P."/>
            <person name="Lyra S."/>
            <person name="Almeida L.G."/>
            <person name="Bazylinski D.A."/>
            <person name="Vasconcellos A.T."/>
            <person name="Abreu F."/>
            <person name="Lins U."/>
        </authorList>
    </citation>
    <scope>NUCLEOTIDE SEQUENCE [LARGE SCALE GENOMIC DNA]</scope>
    <source>
        <strain evidence="8 9">IT-1</strain>
    </source>
</reference>
<keyword evidence="6" id="KW-0802">TPR repeat</keyword>
<keyword evidence="5" id="KW-0676">Redox-active center</keyword>
<dbReference type="GO" id="GO:0015035">
    <property type="term" value="F:protein-disulfide reductase activity"/>
    <property type="evidence" value="ECO:0007669"/>
    <property type="project" value="UniProtKB-ARBA"/>
</dbReference>
<sequence>MAASQWVIDVDETNFVTEVLHRSQSLPVLVDFWAPWCQPCRTLSPILEKIAEDMNGRFLLAKIDSDQNQSLAQQFQVRGIPAVKLVIDGQVVDEFTGALPESRIREFLDKAIPSEADKMSSHAALLAQHGRMDEALNLFQAALEAQPDHAPSICGAARILLENSQHEAAKAVLGQLCPSQAESPEAKAIHAKLAFADAGGDLHSLRAQVDANPDDLTARLTLGQALVASDAFAEGMDQFLEILKRDRAFEDDAGRKQLIQTFEMLGHTHPLTIEYRGKLSAHLFS</sequence>
<evidence type="ECO:0000256" key="2">
    <source>
        <dbReference type="ARBA" id="ARBA00022448"/>
    </source>
</evidence>
<dbReference type="InterPro" id="IPR036249">
    <property type="entry name" value="Thioredoxin-like_sf"/>
</dbReference>
<name>A0A1Y2K2P9_9PROT</name>
<protein>
    <submittedName>
        <fullName evidence="8">Putative thioredoxin domain-containing protein</fullName>
    </submittedName>
</protein>
<organism evidence="8 9">
    <name type="scientific">Magnetofaba australis IT-1</name>
    <dbReference type="NCBI Taxonomy" id="1434232"/>
    <lineage>
        <taxon>Bacteria</taxon>
        <taxon>Pseudomonadati</taxon>
        <taxon>Pseudomonadota</taxon>
        <taxon>Magnetococcia</taxon>
        <taxon>Magnetococcales</taxon>
        <taxon>Magnetococcaceae</taxon>
        <taxon>Magnetofaba</taxon>
    </lineage>
</organism>
<dbReference type="Gene3D" id="1.25.40.10">
    <property type="entry name" value="Tetratricopeptide repeat domain"/>
    <property type="match status" value="2"/>
</dbReference>
<keyword evidence="2" id="KW-0813">Transport</keyword>
<dbReference type="STRING" id="1434232.MAIT1_02431"/>
<evidence type="ECO:0000256" key="5">
    <source>
        <dbReference type="ARBA" id="ARBA00023284"/>
    </source>
</evidence>
<evidence type="ECO:0000256" key="1">
    <source>
        <dbReference type="ARBA" id="ARBA00008987"/>
    </source>
</evidence>
<dbReference type="FunFam" id="3.40.30.10:FF:000001">
    <property type="entry name" value="Thioredoxin"/>
    <property type="match status" value="1"/>
</dbReference>
<dbReference type="CDD" id="cd02947">
    <property type="entry name" value="TRX_family"/>
    <property type="match status" value="1"/>
</dbReference>
<dbReference type="RefSeq" id="WP_085444788.1">
    <property type="nucleotide sequence ID" value="NZ_LVJN01000020.1"/>
</dbReference>
<dbReference type="PROSITE" id="PS51352">
    <property type="entry name" value="THIOREDOXIN_2"/>
    <property type="match status" value="1"/>
</dbReference>
<feature type="repeat" description="TPR" evidence="6">
    <location>
        <begin position="116"/>
        <end position="149"/>
    </location>
</feature>
<keyword evidence="9" id="KW-1185">Reference proteome</keyword>
<accession>A0A1Y2K2P9</accession>